<evidence type="ECO:0000256" key="1">
    <source>
        <dbReference type="SAM" id="Phobius"/>
    </source>
</evidence>
<evidence type="ECO:0000313" key="3">
    <source>
        <dbReference type="EMBL" id="OGD24919.1"/>
    </source>
</evidence>
<proteinExistence type="predicted"/>
<evidence type="ECO:0000259" key="2">
    <source>
        <dbReference type="Pfam" id="PF12773"/>
    </source>
</evidence>
<sequence>MFNIFRKKEEEISRTNPGFEETERRTPKTGIILLIIMFIAGIWFGWYAVDDIARIPTSPPALSNCAYSYGSVSDSVIFRSYDYSYRSYDYYDYDGSVKKCNFGDLEKAAGIPLIYENKRVPLENDLKKINNELNTVNSSLYNVQDQLRRQTPEYGIGLQEKGAGVQNPIFRIPAQQQQLINLQNQEKDLLSYKVDLEAKKSLLDSKIKAVDEELKVAYKPVFEKQNKLLRWYEFKIFLLQFILIVPFFLLIFWLFLKFQRKNSPYTVIFTAMIGVVSILLLRVILTWFWGLFLARVIEVLIRWFNFGFFRSIVFYLGMILSFAIFGGAVYWLQKKVFDPRRVAIRRFRAKKCPNCDTNLDLSVYYCPNCGQQIKEKCEKCGEVRIIGLPVCPYCGNRK</sequence>
<dbReference type="AlphaFoldDB" id="A0A1F5B2S6"/>
<feature type="domain" description="DZANK-type" evidence="2">
    <location>
        <begin position="352"/>
        <end position="395"/>
    </location>
</feature>
<keyword evidence="1" id="KW-0812">Transmembrane</keyword>
<comment type="caution">
    <text evidence="3">The sequence shown here is derived from an EMBL/GenBank/DDBJ whole genome shotgun (WGS) entry which is preliminary data.</text>
</comment>
<feature type="transmembrane region" description="Helical" evidence="1">
    <location>
        <begin position="31"/>
        <end position="49"/>
    </location>
</feature>
<dbReference type="InterPro" id="IPR025874">
    <property type="entry name" value="DZR"/>
</dbReference>
<feature type="transmembrane region" description="Helical" evidence="1">
    <location>
        <begin position="268"/>
        <end position="292"/>
    </location>
</feature>
<protein>
    <recommendedName>
        <fullName evidence="2">DZANK-type domain-containing protein</fullName>
    </recommendedName>
</protein>
<dbReference type="EMBL" id="MEYK01000029">
    <property type="protein sequence ID" value="OGD24919.1"/>
    <property type="molecule type" value="Genomic_DNA"/>
</dbReference>
<gene>
    <name evidence="3" type="ORF">A2819_02745</name>
</gene>
<feature type="transmembrane region" description="Helical" evidence="1">
    <location>
        <begin position="236"/>
        <end position="256"/>
    </location>
</feature>
<keyword evidence="1" id="KW-0472">Membrane</keyword>
<keyword evidence="1" id="KW-1133">Transmembrane helix</keyword>
<name>A0A1F5B2S6_9BACT</name>
<accession>A0A1F5B2S6</accession>
<dbReference type="Proteomes" id="UP000176431">
    <property type="component" value="Unassembled WGS sequence"/>
</dbReference>
<reference evidence="3 4" key="1">
    <citation type="journal article" date="2016" name="Nat. Commun.">
        <title>Thousands of microbial genomes shed light on interconnected biogeochemical processes in an aquifer system.</title>
        <authorList>
            <person name="Anantharaman K."/>
            <person name="Brown C.T."/>
            <person name="Hug L.A."/>
            <person name="Sharon I."/>
            <person name="Castelle C.J."/>
            <person name="Probst A.J."/>
            <person name="Thomas B.C."/>
            <person name="Singh A."/>
            <person name="Wilkins M.J."/>
            <person name="Karaoz U."/>
            <person name="Brodie E.L."/>
            <person name="Williams K.H."/>
            <person name="Hubbard S.S."/>
            <person name="Banfield J.F."/>
        </authorList>
    </citation>
    <scope>NUCLEOTIDE SEQUENCE [LARGE SCALE GENOMIC DNA]</scope>
</reference>
<dbReference type="Pfam" id="PF12773">
    <property type="entry name" value="DZR"/>
    <property type="match status" value="1"/>
</dbReference>
<evidence type="ECO:0000313" key="4">
    <source>
        <dbReference type="Proteomes" id="UP000176431"/>
    </source>
</evidence>
<feature type="transmembrane region" description="Helical" evidence="1">
    <location>
        <begin position="312"/>
        <end position="332"/>
    </location>
</feature>
<organism evidence="3 4">
    <name type="scientific">Candidatus Azambacteria bacterium RIFCSPHIGHO2_01_FULL_40_24</name>
    <dbReference type="NCBI Taxonomy" id="1797301"/>
    <lineage>
        <taxon>Bacteria</taxon>
        <taxon>Candidatus Azamiibacteriota</taxon>
    </lineage>
</organism>